<keyword evidence="3" id="KW-1185">Reference proteome</keyword>
<name>A0A9Q1QKJ9_9CARY</name>
<comment type="caution">
    <text evidence="2">The sequence shown here is derived from an EMBL/GenBank/DDBJ whole genome shotgun (WGS) entry which is preliminary data.</text>
</comment>
<feature type="region of interest" description="Disordered" evidence="1">
    <location>
        <begin position="134"/>
        <end position="173"/>
    </location>
</feature>
<dbReference type="Proteomes" id="UP001153076">
    <property type="component" value="Unassembled WGS sequence"/>
</dbReference>
<evidence type="ECO:0000313" key="2">
    <source>
        <dbReference type="EMBL" id="KAJ8446128.1"/>
    </source>
</evidence>
<dbReference type="EMBL" id="JAKOGI010000059">
    <property type="protein sequence ID" value="KAJ8446128.1"/>
    <property type="molecule type" value="Genomic_DNA"/>
</dbReference>
<feature type="compositionally biased region" description="Basic and acidic residues" evidence="1">
    <location>
        <begin position="134"/>
        <end position="149"/>
    </location>
</feature>
<feature type="compositionally biased region" description="Low complexity" evidence="1">
    <location>
        <begin position="151"/>
        <end position="160"/>
    </location>
</feature>
<gene>
    <name evidence="2" type="ORF">Cgig2_000925</name>
</gene>
<sequence>MPIPVHAGHCRQPLPVPPGRLLPPVAPSLLSSHIPWLVLGVISSDSSHPDERERHSPAMTQLLSLRSAVGRRHFRYAGKVPPSRASSRCAPMPNRELIAETLVSSCGSSMDDDEEIDSSLRPFDSPLKMELQLHEKSERCKLSSKDKKSGSKISKSSHNSPTHTDIAEDTLQL</sequence>
<proteinExistence type="predicted"/>
<accession>A0A9Q1QKJ9</accession>
<evidence type="ECO:0000256" key="1">
    <source>
        <dbReference type="SAM" id="MobiDB-lite"/>
    </source>
</evidence>
<reference evidence="2" key="1">
    <citation type="submission" date="2022-04" db="EMBL/GenBank/DDBJ databases">
        <title>Carnegiea gigantea Genome sequencing and assembly v2.</title>
        <authorList>
            <person name="Copetti D."/>
            <person name="Sanderson M.J."/>
            <person name="Burquez A."/>
            <person name="Wojciechowski M.F."/>
        </authorList>
    </citation>
    <scope>NUCLEOTIDE SEQUENCE</scope>
    <source>
        <strain evidence="2">SGP5-SGP5p</strain>
        <tissue evidence="2">Aerial part</tissue>
    </source>
</reference>
<protein>
    <submittedName>
        <fullName evidence="2">Uncharacterized protein</fullName>
    </submittedName>
</protein>
<organism evidence="2 3">
    <name type="scientific">Carnegiea gigantea</name>
    <dbReference type="NCBI Taxonomy" id="171969"/>
    <lineage>
        <taxon>Eukaryota</taxon>
        <taxon>Viridiplantae</taxon>
        <taxon>Streptophyta</taxon>
        <taxon>Embryophyta</taxon>
        <taxon>Tracheophyta</taxon>
        <taxon>Spermatophyta</taxon>
        <taxon>Magnoliopsida</taxon>
        <taxon>eudicotyledons</taxon>
        <taxon>Gunneridae</taxon>
        <taxon>Pentapetalae</taxon>
        <taxon>Caryophyllales</taxon>
        <taxon>Cactineae</taxon>
        <taxon>Cactaceae</taxon>
        <taxon>Cactoideae</taxon>
        <taxon>Echinocereeae</taxon>
        <taxon>Carnegiea</taxon>
    </lineage>
</organism>
<dbReference type="AlphaFoldDB" id="A0A9Q1QKJ9"/>
<evidence type="ECO:0000313" key="3">
    <source>
        <dbReference type="Proteomes" id="UP001153076"/>
    </source>
</evidence>